<keyword evidence="4 8" id="KW-0819">tRNA processing</keyword>
<feature type="binding site" evidence="8">
    <location>
        <begin position="13"/>
        <end position="18"/>
    </location>
    <ligand>
        <name>ATP</name>
        <dbReference type="ChEBI" id="CHEBI:30616"/>
    </ligand>
</feature>
<dbReference type="InterPro" id="IPR020825">
    <property type="entry name" value="Phe-tRNA_synthase-like_B3/B4"/>
</dbReference>
<comment type="function">
    <text evidence="8">Ligates lysine onto the cytidine present at position 34 of the AUA codon-specific tRNA(Ile) that contains the anticodon CAU, in an ATP-dependent manner. Cytidine is converted to lysidine, thus changing the amino acid specificity of the tRNA from methionine to isoleucine.</text>
</comment>
<evidence type="ECO:0000256" key="3">
    <source>
        <dbReference type="ARBA" id="ARBA00022598"/>
    </source>
</evidence>
<dbReference type="CDD" id="cd01992">
    <property type="entry name" value="TilS_N"/>
    <property type="match status" value="1"/>
</dbReference>
<dbReference type="EC" id="6.3.4.19" evidence="8"/>
<organism evidence="10 11">
    <name type="scientific">Fervidicella metallireducens AeB</name>
    <dbReference type="NCBI Taxonomy" id="1403537"/>
    <lineage>
        <taxon>Bacteria</taxon>
        <taxon>Bacillati</taxon>
        <taxon>Bacillota</taxon>
        <taxon>Clostridia</taxon>
        <taxon>Eubacteriales</taxon>
        <taxon>Clostridiaceae</taxon>
        <taxon>Fervidicella</taxon>
    </lineage>
</organism>
<dbReference type="SUPFAM" id="SSF82829">
    <property type="entry name" value="MesJ substrate recognition domain-like"/>
    <property type="match status" value="1"/>
</dbReference>
<reference evidence="10 11" key="1">
    <citation type="journal article" date="2014" name="Genome Announc.">
        <title>Draft Genome Sequence of Fervidicella metallireducens Strain AeBT, an Iron-Reducing Thermoanaerobe from the Great Artesian Basin.</title>
        <authorList>
            <person name="Patel B.K."/>
        </authorList>
    </citation>
    <scope>NUCLEOTIDE SEQUENCE [LARGE SCALE GENOMIC DNA]</scope>
    <source>
        <strain evidence="10 11">AeB</strain>
    </source>
</reference>
<dbReference type="AlphaFoldDB" id="A0A017RTJ0"/>
<dbReference type="PANTHER" id="PTHR43033:SF1">
    <property type="entry name" value="TRNA(ILE)-LYSIDINE SYNTHASE-RELATED"/>
    <property type="match status" value="1"/>
</dbReference>
<dbReference type="GO" id="GO:0006400">
    <property type="term" value="P:tRNA modification"/>
    <property type="evidence" value="ECO:0007669"/>
    <property type="project" value="UniProtKB-UniRule"/>
</dbReference>
<evidence type="ECO:0000256" key="1">
    <source>
        <dbReference type="ARBA" id="ARBA00004496"/>
    </source>
</evidence>
<dbReference type="Pfam" id="PF01171">
    <property type="entry name" value="ATP_bind_3"/>
    <property type="match status" value="1"/>
</dbReference>
<dbReference type="InterPro" id="IPR012094">
    <property type="entry name" value="tRNA_Ile_lys_synt"/>
</dbReference>
<evidence type="ECO:0000256" key="6">
    <source>
        <dbReference type="ARBA" id="ARBA00022840"/>
    </source>
</evidence>
<dbReference type="InterPro" id="IPR012795">
    <property type="entry name" value="tRNA_Ile_lys_synt_N"/>
</dbReference>
<dbReference type="EMBL" id="AZQP01000033">
    <property type="protein sequence ID" value="EYE87926.1"/>
    <property type="molecule type" value="Genomic_DNA"/>
</dbReference>
<comment type="domain">
    <text evidence="8">The N-terminal region contains the highly conserved SGGXDS motif, predicted to be a P-loop motif involved in ATP binding.</text>
</comment>
<evidence type="ECO:0000256" key="7">
    <source>
        <dbReference type="ARBA" id="ARBA00048539"/>
    </source>
</evidence>
<dbReference type="GO" id="GO:0005737">
    <property type="term" value="C:cytoplasm"/>
    <property type="evidence" value="ECO:0007669"/>
    <property type="project" value="UniProtKB-SubCell"/>
</dbReference>
<keyword evidence="5 8" id="KW-0547">Nucleotide-binding</keyword>
<comment type="similarity">
    <text evidence="8">Belongs to the tRNA(Ile)-lysidine synthase family.</text>
</comment>
<dbReference type="Gene3D" id="3.50.40.10">
    <property type="entry name" value="Phenylalanyl-trna Synthetase, Chain B, domain 3"/>
    <property type="match status" value="1"/>
</dbReference>
<comment type="subcellular location">
    <subcellularLocation>
        <location evidence="1 8">Cytoplasm</location>
    </subcellularLocation>
</comment>
<keyword evidence="2 8" id="KW-0963">Cytoplasm</keyword>
<dbReference type="InterPro" id="IPR011063">
    <property type="entry name" value="TilS/TtcA_N"/>
</dbReference>
<evidence type="ECO:0000256" key="2">
    <source>
        <dbReference type="ARBA" id="ARBA00022490"/>
    </source>
</evidence>
<dbReference type="PANTHER" id="PTHR43033">
    <property type="entry name" value="TRNA(ILE)-LYSIDINE SYNTHASE-RELATED"/>
    <property type="match status" value="1"/>
</dbReference>
<dbReference type="SMART" id="SM00977">
    <property type="entry name" value="TilS_C"/>
    <property type="match status" value="1"/>
</dbReference>
<dbReference type="InterPro" id="IPR012796">
    <property type="entry name" value="Lysidine-tRNA-synth_C"/>
</dbReference>
<dbReference type="GO" id="GO:0005524">
    <property type="term" value="F:ATP binding"/>
    <property type="evidence" value="ECO:0007669"/>
    <property type="project" value="UniProtKB-UniRule"/>
</dbReference>
<evidence type="ECO:0000256" key="4">
    <source>
        <dbReference type="ARBA" id="ARBA00022694"/>
    </source>
</evidence>
<sequence>MITKGDGIVIGLSGGPDSTALIHILNSLKDVLEIKLYAVHINHMIRGEEAFRDEEYSKTLAQSMGIPFFCKRIKIEDFARENKMSSEEAGRYVRYQFFDEVLNKMGAGKIALAHNLNDQVETMLMRFFRGSGISGIAGIRPVRDGKYIRPLLNCSRDEIERYCSENKLNPVIDSTNKECIYTRNKIRLELVPYIRENFNPRFEENMFKMADLAKDEDEYLNIKALEELEGIKIKDGVLIDNFNELHIALKRRILRTLIELIKGNLNGIEVKHIEECIELISQKNTGKSISLPDDIECVIQYDIFKIRKKTDYSQFQYEIIINGETKIPELGMSLITKLIDSSEMVRESFNVKYFDYDKIDGGLMVRNRRDGDYIYPKGMNGRKKIKDIFIDKKIPKEDREKLPLIALGSEILWIYGIRDTKNYKVDGNTKRILEIKFERGVNYAEC</sequence>
<dbReference type="Gene3D" id="1.20.59.20">
    <property type="match status" value="1"/>
</dbReference>
<gene>
    <name evidence="8" type="primary">tilS</name>
    <name evidence="10" type="ORF">Q428_10540</name>
</gene>
<dbReference type="NCBIfam" id="TIGR02433">
    <property type="entry name" value="lysidine_TilS_C"/>
    <property type="match status" value="1"/>
</dbReference>
<comment type="caution">
    <text evidence="10">The sequence shown here is derived from an EMBL/GenBank/DDBJ whole genome shotgun (WGS) entry which is preliminary data.</text>
</comment>
<evidence type="ECO:0000256" key="5">
    <source>
        <dbReference type="ARBA" id="ARBA00022741"/>
    </source>
</evidence>
<keyword evidence="3 8" id="KW-0436">Ligase</keyword>
<evidence type="ECO:0000259" key="9">
    <source>
        <dbReference type="SMART" id="SM00977"/>
    </source>
</evidence>
<dbReference type="STRING" id="1403537.Q428_10540"/>
<evidence type="ECO:0000313" key="10">
    <source>
        <dbReference type="EMBL" id="EYE87926.1"/>
    </source>
</evidence>
<dbReference type="SUPFAM" id="SSF56037">
    <property type="entry name" value="PheT/TilS domain"/>
    <property type="match status" value="1"/>
</dbReference>
<dbReference type="OrthoDB" id="9807403at2"/>
<evidence type="ECO:0000313" key="11">
    <source>
        <dbReference type="Proteomes" id="UP000019681"/>
    </source>
</evidence>
<dbReference type="RefSeq" id="WP_051515107.1">
    <property type="nucleotide sequence ID" value="NZ_AZQP01000033.1"/>
</dbReference>
<feature type="domain" description="Lysidine-tRNA(Ile) synthetase C-terminal" evidence="9">
    <location>
        <begin position="363"/>
        <end position="435"/>
    </location>
</feature>
<dbReference type="Gene3D" id="3.40.50.620">
    <property type="entry name" value="HUPs"/>
    <property type="match status" value="1"/>
</dbReference>
<protein>
    <recommendedName>
        <fullName evidence="8">tRNA(Ile)-lysidine synthase</fullName>
        <ecNumber evidence="8">6.3.4.19</ecNumber>
    </recommendedName>
    <alternativeName>
        <fullName evidence="8">tRNA(Ile)-2-lysyl-cytidine synthase</fullName>
    </alternativeName>
    <alternativeName>
        <fullName evidence="8">tRNA(Ile)-lysidine synthetase</fullName>
    </alternativeName>
</protein>
<dbReference type="Proteomes" id="UP000019681">
    <property type="component" value="Unassembled WGS sequence"/>
</dbReference>
<dbReference type="InterPro" id="IPR014729">
    <property type="entry name" value="Rossmann-like_a/b/a_fold"/>
</dbReference>
<comment type="catalytic activity">
    <reaction evidence="7 8">
        <text>cytidine(34) in tRNA(Ile2) + L-lysine + ATP = lysidine(34) in tRNA(Ile2) + AMP + diphosphate + H(+)</text>
        <dbReference type="Rhea" id="RHEA:43744"/>
        <dbReference type="Rhea" id="RHEA-COMP:10625"/>
        <dbReference type="Rhea" id="RHEA-COMP:10670"/>
        <dbReference type="ChEBI" id="CHEBI:15378"/>
        <dbReference type="ChEBI" id="CHEBI:30616"/>
        <dbReference type="ChEBI" id="CHEBI:32551"/>
        <dbReference type="ChEBI" id="CHEBI:33019"/>
        <dbReference type="ChEBI" id="CHEBI:82748"/>
        <dbReference type="ChEBI" id="CHEBI:83665"/>
        <dbReference type="ChEBI" id="CHEBI:456215"/>
        <dbReference type="EC" id="6.3.4.19"/>
    </reaction>
</comment>
<dbReference type="HAMAP" id="MF_01161">
    <property type="entry name" value="tRNA_Ile_lys_synt"/>
    <property type="match status" value="1"/>
</dbReference>
<dbReference type="Pfam" id="PF11734">
    <property type="entry name" value="TilS_C"/>
    <property type="match status" value="1"/>
</dbReference>
<keyword evidence="6 8" id="KW-0067">ATP-binding</keyword>
<dbReference type="SUPFAM" id="SSF52402">
    <property type="entry name" value="Adenine nucleotide alpha hydrolases-like"/>
    <property type="match status" value="1"/>
</dbReference>
<dbReference type="GO" id="GO:0032267">
    <property type="term" value="F:tRNA(Ile)-lysidine synthase activity"/>
    <property type="evidence" value="ECO:0007669"/>
    <property type="project" value="UniProtKB-EC"/>
</dbReference>
<evidence type="ECO:0000256" key="8">
    <source>
        <dbReference type="HAMAP-Rule" id="MF_01161"/>
    </source>
</evidence>
<name>A0A017RTJ0_9CLOT</name>
<accession>A0A017RTJ0</accession>
<proteinExistence type="inferred from homology"/>
<keyword evidence="11" id="KW-1185">Reference proteome</keyword>
<dbReference type="NCBIfam" id="TIGR02432">
    <property type="entry name" value="lysidine_TilS_N"/>
    <property type="match status" value="1"/>
</dbReference>